<evidence type="ECO:0000313" key="2">
    <source>
        <dbReference type="Proteomes" id="UP000548476"/>
    </source>
</evidence>
<comment type="caution">
    <text evidence="1">The sequence shown here is derived from an EMBL/GenBank/DDBJ whole genome shotgun (WGS) entry which is preliminary data.</text>
</comment>
<dbReference type="Gene3D" id="1.10.3210.10">
    <property type="entry name" value="Hypothetical protein af1432"/>
    <property type="match status" value="1"/>
</dbReference>
<organism evidence="1 2">
    <name type="scientific">Phytomonospora endophytica</name>
    <dbReference type="NCBI Taxonomy" id="714109"/>
    <lineage>
        <taxon>Bacteria</taxon>
        <taxon>Bacillati</taxon>
        <taxon>Actinomycetota</taxon>
        <taxon>Actinomycetes</taxon>
        <taxon>Micromonosporales</taxon>
        <taxon>Micromonosporaceae</taxon>
        <taxon>Phytomonospora</taxon>
    </lineage>
</organism>
<keyword evidence="2" id="KW-1185">Reference proteome</keyword>
<protein>
    <recommendedName>
        <fullName evidence="3">HD domain-containing protein</fullName>
    </recommendedName>
</protein>
<dbReference type="Pfam" id="PF13328">
    <property type="entry name" value="HD_4"/>
    <property type="match status" value="1"/>
</dbReference>
<sequence length="228" mass="24412">MHVNAENPDWTPAEAGFFGLAEPSIVEKLRAVHAFVHDDAHDEDDPYIAQLAAALHFLDEAAVLPDGAEKFEAWTEVYPYLAAPAVDTVELADALAAAAHRGQRDKSGAEYIGHPRAVSAIVKRDGGSLEQQMAALLHDVVEDTSATLPHLADLGVPDGVRELVNALSKRPGEPLPHYLERVKATPGAVLVKRADVAHNSSPARLAQLDETTRTRLSAKYAATLAGLE</sequence>
<evidence type="ECO:0008006" key="3">
    <source>
        <dbReference type="Google" id="ProtNLM"/>
    </source>
</evidence>
<dbReference type="SUPFAM" id="SSF109604">
    <property type="entry name" value="HD-domain/PDEase-like"/>
    <property type="match status" value="1"/>
</dbReference>
<dbReference type="GO" id="GO:0008893">
    <property type="term" value="F:guanosine-3',5'-bis(diphosphate) 3'-diphosphatase activity"/>
    <property type="evidence" value="ECO:0007669"/>
    <property type="project" value="TreeGrafter"/>
</dbReference>
<proteinExistence type="predicted"/>
<gene>
    <name evidence="1" type="ORF">HNR73_004951</name>
</gene>
<name>A0A841FTL7_9ACTN</name>
<dbReference type="InterPro" id="IPR052194">
    <property type="entry name" value="MESH1"/>
</dbReference>
<dbReference type="PANTHER" id="PTHR46246:SF1">
    <property type="entry name" value="GUANOSINE-3',5'-BIS(DIPHOSPHATE) 3'-PYROPHOSPHOHYDROLASE MESH1"/>
    <property type="match status" value="1"/>
</dbReference>
<dbReference type="PANTHER" id="PTHR46246">
    <property type="entry name" value="GUANOSINE-3',5'-BIS(DIPHOSPHATE) 3'-PYROPHOSPHOHYDROLASE MESH1"/>
    <property type="match status" value="1"/>
</dbReference>
<dbReference type="RefSeq" id="WP_184789905.1">
    <property type="nucleotide sequence ID" value="NZ_BONT01000071.1"/>
</dbReference>
<dbReference type="Proteomes" id="UP000548476">
    <property type="component" value="Unassembled WGS sequence"/>
</dbReference>
<reference evidence="1 2" key="1">
    <citation type="submission" date="2020-08" db="EMBL/GenBank/DDBJ databases">
        <title>Genomic Encyclopedia of Type Strains, Phase IV (KMG-IV): sequencing the most valuable type-strain genomes for metagenomic binning, comparative biology and taxonomic classification.</title>
        <authorList>
            <person name="Goeker M."/>
        </authorList>
    </citation>
    <scope>NUCLEOTIDE SEQUENCE [LARGE SCALE GENOMIC DNA]</scope>
    <source>
        <strain evidence="1 2">YIM 65646</strain>
    </source>
</reference>
<evidence type="ECO:0000313" key="1">
    <source>
        <dbReference type="EMBL" id="MBB6037078.1"/>
    </source>
</evidence>
<dbReference type="AlphaFoldDB" id="A0A841FTL7"/>
<accession>A0A841FTL7</accession>
<dbReference type="EMBL" id="JACHGT010000011">
    <property type="protein sequence ID" value="MBB6037078.1"/>
    <property type="molecule type" value="Genomic_DNA"/>
</dbReference>